<keyword evidence="11" id="KW-0511">Multifunctional enzyme</keyword>
<keyword evidence="5" id="KW-0276">Fatty acid metabolism</keyword>
<evidence type="ECO:0000256" key="4">
    <source>
        <dbReference type="ARBA" id="ARBA00012076"/>
    </source>
</evidence>
<dbReference type="Pfam" id="PF02737">
    <property type="entry name" value="3HCDH_N"/>
    <property type="match status" value="1"/>
</dbReference>
<dbReference type="KEGG" id="rid:RIdsm_01200"/>
<evidence type="ECO:0000313" key="18">
    <source>
        <dbReference type="Proteomes" id="UP000325785"/>
    </source>
</evidence>
<dbReference type="EMBL" id="CP031598">
    <property type="protein sequence ID" value="QEW25414.1"/>
    <property type="molecule type" value="Genomic_DNA"/>
</dbReference>
<reference evidence="15 17" key="1">
    <citation type="submission" date="2015-04" db="EMBL/GenBank/DDBJ databases">
        <title>The draft genome sequence of Roseovarius indicus B108T.</title>
        <authorList>
            <person name="Li G."/>
            <person name="Lai Q."/>
            <person name="Shao Z."/>
            <person name="Yan P."/>
        </authorList>
    </citation>
    <scope>NUCLEOTIDE SEQUENCE [LARGE SCALE GENOMIC DNA]</scope>
    <source>
        <strain evidence="15 17">B108</strain>
    </source>
</reference>
<comment type="catalytic activity">
    <reaction evidence="12">
        <text>a (3S)-3-hydroxyacyl-CoA + NAD(+) = a 3-oxoacyl-CoA + NADH + H(+)</text>
        <dbReference type="Rhea" id="RHEA:22432"/>
        <dbReference type="ChEBI" id="CHEBI:15378"/>
        <dbReference type="ChEBI" id="CHEBI:57318"/>
        <dbReference type="ChEBI" id="CHEBI:57540"/>
        <dbReference type="ChEBI" id="CHEBI:57945"/>
        <dbReference type="ChEBI" id="CHEBI:90726"/>
        <dbReference type="EC" id="1.1.1.35"/>
    </reaction>
</comment>
<dbReference type="SUPFAM" id="SSF48179">
    <property type="entry name" value="6-phosphogluconate dehydrogenase C-terminal domain-like"/>
    <property type="match status" value="2"/>
</dbReference>
<dbReference type="GO" id="GO:0016509">
    <property type="term" value="F:long-chain (3S)-3-hydroxyacyl-CoA dehydrogenase (NAD+) activity"/>
    <property type="evidence" value="ECO:0007669"/>
    <property type="project" value="TreeGrafter"/>
</dbReference>
<dbReference type="PANTHER" id="PTHR43612">
    <property type="entry name" value="TRIFUNCTIONAL ENZYME SUBUNIT ALPHA"/>
    <property type="match status" value="1"/>
</dbReference>
<evidence type="ECO:0000256" key="10">
    <source>
        <dbReference type="ARBA" id="ARBA00023239"/>
    </source>
</evidence>
<gene>
    <name evidence="16" type="primary">fadB_4</name>
    <name evidence="16" type="ORF">RIdsm_01200</name>
    <name evidence="15" type="ORF">XM52_06345</name>
</gene>
<keyword evidence="8" id="KW-0520">NAD</keyword>
<dbReference type="GO" id="GO:0004300">
    <property type="term" value="F:enoyl-CoA hydratase activity"/>
    <property type="evidence" value="ECO:0007669"/>
    <property type="project" value="UniProtKB-EC"/>
</dbReference>
<evidence type="ECO:0000259" key="13">
    <source>
        <dbReference type="Pfam" id="PF00725"/>
    </source>
</evidence>
<dbReference type="Pfam" id="PF00725">
    <property type="entry name" value="3HCDH"/>
    <property type="match status" value="1"/>
</dbReference>
<evidence type="ECO:0000256" key="6">
    <source>
        <dbReference type="ARBA" id="ARBA00022963"/>
    </source>
</evidence>
<evidence type="ECO:0000256" key="7">
    <source>
        <dbReference type="ARBA" id="ARBA00023002"/>
    </source>
</evidence>
<keyword evidence="9" id="KW-0443">Lipid metabolism</keyword>
<dbReference type="SUPFAM" id="SSF52096">
    <property type="entry name" value="ClpP/crotonase"/>
    <property type="match status" value="1"/>
</dbReference>
<name>A0A0T5PBS0_9RHOB</name>
<evidence type="ECO:0000256" key="12">
    <source>
        <dbReference type="ARBA" id="ARBA00049556"/>
    </source>
</evidence>
<proteinExistence type="inferred from homology"/>
<dbReference type="PANTHER" id="PTHR43612:SF3">
    <property type="entry name" value="TRIFUNCTIONAL ENZYME SUBUNIT ALPHA, MITOCHONDRIAL"/>
    <property type="match status" value="1"/>
</dbReference>
<evidence type="ECO:0000256" key="8">
    <source>
        <dbReference type="ARBA" id="ARBA00023027"/>
    </source>
</evidence>
<feature type="domain" description="3-hydroxyacyl-CoA dehydrogenase C-terminal" evidence="13">
    <location>
        <begin position="496"/>
        <end position="591"/>
    </location>
</feature>
<dbReference type="InterPro" id="IPR006176">
    <property type="entry name" value="3-OHacyl-CoA_DH_NAD-bd"/>
</dbReference>
<comment type="similarity">
    <text evidence="2">In the central section; belongs to the 3-hydroxyacyl-CoA dehydrogenase family.</text>
</comment>
<evidence type="ECO:0000256" key="2">
    <source>
        <dbReference type="ARBA" id="ARBA00007005"/>
    </source>
</evidence>
<evidence type="ECO:0000313" key="16">
    <source>
        <dbReference type="EMBL" id="QEW25414.1"/>
    </source>
</evidence>
<dbReference type="STRING" id="540747.SAMN04488031_104346"/>
<dbReference type="SUPFAM" id="SSF51735">
    <property type="entry name" value="NAD(P)-binding Rossmann-fold domains"/>
    <property type="match status" value="1"/>
</dbReference>
<dbReference type="Pfam" id="PF00378">
    <property type="entry name" value="ECH_1"/>
    <property type="match status" value="1"/>
</dbReference>
<dbReference type="PROSITE" id="PS00067">
    <property type="entry name" value="3HCDH"/>
    <property type="match status" value="1"/>
</dbReference>
<feature type="domain" description="3-hydroxyacyl-CoA dehydrogenase NAD binding" evidence="14">
    <location>
        <begin position="316"/>
        <end position="494"/>
    </location>
</feature>
<dbReference type="InterPro" id="IPR008927">
    <property type="entry name" value="6-PGluconate_DH-like_C_sf"/>
</dbReference>
<dbReference type="Gene3D" id="1.10.1040.50">
    <property type="match status" value="1"/>
</dbReference>
<dbReference type="InterPro" id="IPR050136">
    <property type="entry name" value="FA_oxidation_alpha_subunit"/>
</dbReference>
<comment type="similarity">
    <text evidence="3">In the N-terminal section; belongs to the enoyl-CoA hydratase/isomerase family.</text>
</comment>
<evidence type="ECO:0000259" key="14">
    <source>
        <dbReference type="Pfam" id="PF02737"/>
    </source>
</evidence>
<dbReference type="FunFam" id="3.40.50.720:FF:000009">
    <property type="entry name" value="Fatty oxidation complex, alpha subunit"/>
    <property type="match status" value="1"/>
</dbReference>
<dbReference type="OrthoDB" id="9771883at2"/>
<dbReference type="CDD" id="cd06558">
    <property type="entry name" value="crotonase-like"/>
    <property type="match status" value="1"/>
</dbReference>
<reference evidence="16 18" key="2">
    <citation type="submission" date="2018-08" db="EMBL/GenBank/DDBJ databases">
        <title>Genetic Globetrotter - A new plasmid hitch-hiking vast phylogenetic and geographic distances.</title>
        <authorList>
            <person name="Vollmers J."/>
            <person name="Petersen J."/>
        </authorList>
    </citation>
    <scope>NUCLEOTIDE SEQUENCE [LARGE SCALE GENOMIC DNA]</scope>
    <source>
        <strain evidence="16 18">DSM 26383</strain>
    </source>
</reference>
<dbReference type="Gene3D" id="3.40.50.720">
    <property type="entry name" value="NAD(P)-binding Rossmann-like Domain"/>
    <property type="match status" value="1"/>
</dbReference>
<dbReference type="InterPro" id="IPR036291">
    <property type="entry name" value="NAD(P)-bd_dom_sf"/>
</dbReference>
<accession>A0A0T5PBS0</accession>
<dbReference type="GO" id="GO:0070403">
    <property type="term" value="F:NAD+ binding"/>
    <property type="evidence" value="ECO:0007669"/>
    <property type="project" value="InterPro"/>
</dbReference>
<protein>
    <recommendedName>
        <fullName evidence="4">enoyl-CoA hydratase</fullName>
        <ecNumber evidence="4">4.2.1.17</ecNumber>
    </recommendedName>
</protein>
<evidence type="ECO:0000256" key="9">
    <source>
        <dbReference type="ARBA" id="ARBA00023098"/>
    </source>
</evidence>
<dbReference type="InterPro" id="IPR029045">
    <property type="entry name" value="ClpP/crotonase-like_dom_sf"/>
</dbReference>
<organism evidence="15 17">
    <name type="scientific">Roseovarius indicus</name>
    <dbReference type="NCBI Taxonomy" id="540747"/>
    <lineage>
        <taxon>Bacteria</taxon>
        <taxon>Pseudomonadati</taxon>
        <taxon>Pseudomonadota</taxon>
        <taxon>Alphaproteobacteria</taxon>
        <taxon>Rhodobacterales</taxon>
        <taxon>Roseobacteraceae</taxon>
        <taxon>Roseovarius</taxon>
    </lineage>
</organism>
<keyword evidence="17" id="KW-1185">Reference proteome</keyword>
<dbReference type="Proteomes" id="UP000325785">
    <property type="component" value="Chromosome"/>
</dbReference>
<evidence type="ECO:0000256" key="1">
    <source>
        <dbReference type="ARBA" id="ARBA00005005"/>
    </source>
</evidence>
<dbReference type="EC" id="4.2.1.17" evidence="4"/>
<dbReference type="Proteomes" id="UP000051401">
    <property type="component" value="Unassembled WGS sequence"/>
</dbReference>
<dbReference type="AlphaFoldDB" id="A0A0T5PBS0"/>
<dbReference type="InterPro" id="IPR006108">
    <property type="entry name" value="3HC_DH_C"/>
</dbReference>
<dbReference type="PATRIC" id="fig|540747.5.peg.3629"/>
<dbReference type="RefSeq" id="WP_057814457.1">
    <property type="nucleotide sequence ID" value="NZ_CP031598.1"/>
</dbReference>
<comment type="pathway">
    <text evidence="1">Lipid metabolism; fatty acid beta-oxidation.</text>
</comment>
<dbReference type="EMBL" id="LAXI01000003">
    <property type="protein sequence ID" value="KRS18440.1"/>
    <property type="molecule type" value="Genomic_DNA"/>
</dbReference>
<keyword evidence="7" id="KW-0560">Oxidoreductase</keyword>
<evidence type="ECO:0000256" key="5">
    <source>
        <dbReference type="ARBA" id="ARBA00022832"/>
    </source>
</evidence>
<evidence type="ECO:0000313" key="17">
    <source>
        <dbReference type="Proteomes" id="UP000051401"/>
    </source>
</evidence>
<evidence type="ECO:0000256" key="11">
    <source>
        <dbReference type="ARBA" id="ARBA00023268"/>
    </source>
</evidence>
<dbReference type="GO" id="GO:0006635">
    <property type="term" value="P:fatty acid beta-oxidation"/>
    <property type="evidence" value="ECO:0007669"/>
    <property type="project" value="UniProtKB-UniPathway"/>
</dbReference>
<sequence>MLDDAETVFDGKTMRLTRGAGGIARLVIETPGPLNTLSAAVHADLARVVETVENDAQITGLLVTSERDDFVVGADIGEFAELFAMDEPAIATRCRDMNAGFAALEDLRVPTVAAMPGMSLGGGLELAMCCDARVLADTGRVGLPEVTLGVFPGLGGTVRAPRLAGCALALDMIVSGKPIDAEKARKSGLVTETAAPAALGEAAGRLLADLIASGDWRAMRARKTAPAVGIDPGAIDAVRKGDRSGPHQPAARMAIDLIERTAPQGRAEAQEAECLAFAAVAKTQAAASMTKTFFAQRAVAKAAKTAADGAEAPAIVGVLGAGIMGGGIAYTLARNGVQVPMRDIADTALDAAGEEVDRLVAGEIKRGKLDDAKGADLKARIAGSTSLDGTADAGLVIEAVVERLSVKRTVLAELEQTIAPDAVIATNTSSLRIDDIGAEMIHNDRLVGMHFFNPVPRMPLVEIVRGTHSSDAAVARAVATALKMRKTPIVVADCPGFLVNRILVAYINAFTKLVSEGVDFRQIDRVMEAMGWPMGPALLQDVVGMDTGAHVIETISAGYPDRMTHDWPDAVVAMSGAGRLGQKSGKGFYAWSRDDNGRLRKQDDPESDALIESIRTAPPREASDTEIEERMMLALVLEAIHALEDNAVGSAAELDMALVMGIGLPVHMGGALAWADWTGLPEIVAMCDRYENLGPAYRATEDLRRRAETGDPYR</sequence>
<keyword evidence="10" id="KW-0456">Lyase</keyword>
<evidence type="ECO:0000313" key="15">
    <source>
        <dbReference type="EMBL" id="KRS18440.1"/>
    </source>
</evidence>
<keyword evidence="6" id="KW-0442">Lipid degradation</keyword>
<evidence type="ECO:0000256" key="3">
    <source>
        <dbReference type="ARBA" id="ARBA00008750"/>
    </source>
</evidence>
<dbReference type="UniPathway" id="UPA00659"/>
<dbReference type="Gene3D" id="3.90.226.10">
    <property type="entry name" value="2-enoyl-CoA Hydratase, Chain A, domain 1"/>
    <property type="match status" value="1"/>
</dbReference>
<dbReference type="InterPro" id="IPR001753">
    <property type="entry name" value="Enoyl-CoA_hydra/iso"/>
</dbReference>
<dbReference type="InterPro" id="IPR006180">
    <property type="entry name" value="3-OHacyl-CoA_DH_CS"/>
</dbReference>